<name>A0ABV0UY17_9TELE</name>
<gene>
    <name evidence="2" type="ORF">ILYODFUR_036060</name>
</gene>
<reference evidence="2 3" key="1">
    <citation type="submission" date="2021-06" db="EMBL/GenBank/DDBJ databases">
        <authorList>
            <person name="Palmer J.M."/>
        </authorList>
    </citation>
    <scope>NUCLEOTIDE SEQUENCE [LARGE SCALE GENOMIC DNA]</scope>
    <source>
        <strain evidence="3">if_2019</strain>
        <tissue evidence="2">Muscle</tissue>
    </source>
</reference>
<keyword evidence="1" id="KW-0472">Membrane</keyword>
<organism evidence="2 3">
    <name type="scientific">Ilyodon furcidens</name>
    <name type="common">goldbreast splitfin</name>
    <dbReference type="NCBI Taxonomy" id="33524"/>
    <lineage>
        <taxon>Eukaryota</taxon>
        <taxon>Metazoa</taxon>
        <taxon>Chordata</taxon>
        <taxon>Craniata</taxon>
        <taxon>Vertebrata</taxon>
        <taxon>Euteleostomi</taxon>
        <taxon>Actinopterygii</taxon>
        <taxon>Neopterygii</taxon>
        <taxon>Teleostei</taxon>
        <taxon>Neoteleostei</taxon>
        <taxon>Acanthomorphata</taxon>
        <taxon>Ovalentaria</taxon>
        <taxon>Atherinomorphae</taxon>
        <taxon>Cyprinodontiformes</taxon>
        <taxon>Goodeidae</taxon>
        <taxon>Ilyodon</taxon>
    </lineage>
</organism>
<evidence type="ECO:0000256" key="1">
    <source>
        <dbReference type="SAM" id="Phobius"/>
    </source>
</evidence>
<proteinExistence type="predicted"/>
<protein>
    <submittedName>
        <fullName evidence="2">Uncharacterized protein</fullName>
    </submittedName>
</protein>
<comment type="caution">
    <text evidence="2">The sequence shown here is derived from an EMBL/GenBank/DDBJ whole genome shotgun (WGS) entry which is preliminary data.</text>
</comment>
<keyword evidence="3" id="KW-1185">Reference proteome</keyword>
<accession>A0ABV0UY17</accession>
<keyword evidence="1" id="KW-0812">Transmembrane</keyword>
<feature type="transmembrane region" description="Helical" evidence="1">
    <location>
        <begin position="98"/>
        <end position="117"/>
    </location>
</feature>
<keyword evidence="1" id="KW-1133">Transmembrane helix</keyword>
<evidence type="ECO:0000313" key="3">
    <source>
        <dbReference type="Proteomes" id="UP001482620"/>
    </source>
</evidence>
<dbReference type="SUPFAM" id="SSF53756">
    <property type="entry name" value="UDP-Glycosyltransferase/glycogen phosphorylase"/>
    <property type="match status" value="1"/>
</dbReference>
<dbReference type="PANTHER" id="PTHR45871:SF1">
    <property type="entry name" value="PHOSPHATIDYLINOSITOL N-ACETYLGLUCOSAMINYLTRANSFERASE SUBUNIT A"/>
    <property type="match status" value="1"/>
</dbReference>
<dbReference type="Proteomes" id="UP001482620">
    <property type="component" value="Unassembled WGS sequence"/>
</dbReference>
<sequence>VFTDHSLFGFADVSSVLTNKLLTVSLCDTNHIVCVSYTSKENTVLRATLNPEIVSVIPNAVDPTDFTPDPSQRPPDRITIVVISRLVYRKGTVILGGGPKNVCIGLFLLSLLVLAALSDRRGTKLT</sequence>
<feature type="non-terminal residue" evidence="2">
    <location>
        <position position="1"/>
    </location>
</feature>
<dbReference type="PANTHER" id="PTHR45871">
    <property type="entry name" value="N-ACETYLGLUCOSAMINYL-PHOSPHATIDYLINOSITOL BIOSYNTHETIC PROTEIN"/>
    <property type="match status" value="1"/>
</dbReference>
<evidence type="ECO:0000313" key="2">
    <source>
        <dbReference type="EMBL" id="MEQ2250068.1"/>
    </source>
</evidence>
<dbReference type="EMBL" id="JAHRIQ010088241">
    <property type="protein sequence ID" value="MEQ2250068.1"/>
    <property type="molecule type" value="Genomic_DNA"/>
</dbReference>
<dbReference type="Gene3D" id="3.40.50.2000">
    <property type="entry name" value="Glycogen Phosphorylase B"/>
    <property type="match status" value="2"/>
</dbReference>